<dbReference type="AlphaFoldDB" id="A0A0A0M5F0"/>
<feature type="DNA-binding region" description="H-T-H motif" evidence="2">
    <location>
        <begin position="38"/>
        <end position="57"/>
    </location>
</feature>
<organism evidence="4 5">
    <name type="scientific">Lysobacter defluvii IMMIB APB-9 = DSM 18482</name>
    <dbReference type="NCBI Taxonomy" id="1385515"/>
    <lineage>
        <taxon>Bacteria</taxon>
        <taxon>Pseudomonadati</taxon>
        <taxon>Pseudomonadota</taxon>
        <taxon>Gammaproteobacteria</taxon>
        <taxon>Lysobacterales</taxon>
        <taxon>Lysobacteraceae</taxon>
        <taxon>Novilysobacter</taxon>
    </lineage>
</organism>
<comment type="caution">
    <text evidence="4">The sequence shown here is derived from an EMBL/GenBank/DDBJ whole genome shotgun (WGS) entry which is preliminary data.</text>
</comment>
<dbReference type="SUPFAM" id="SSF46689">
    <property type="entry name" value="Homeodomain-like"/>
    <property type="match status" value="1"/>
</dbReference>
<dbReference type="PANTHER" id="PTHR30055:SF226">
    <property type="entry name" value="HTH-TYPE TRANSCRIPTIONAL REGULATOR PKSA"/>
    <property type="match status" value="1"/>
</dbReference>
<protein>
    <submittedName>
        <fullName evidence="4">TetR family transcriptional regulator</fullName>
    </submittedName>
</protein>
<dbReference type="InterPro" id="IPR023772">
    <property type="entry name" value="DNA-bd_HTH_TetR-type_CS"/>
</dbReference>
<dbReference type="GO" id="GO:0000976">
    <property type="term" value="F:transcription cis-regulatory region binding"/>
    <property type="evidence" value="ECO:0007669"/>
    <property type="project" value="TreeGrafter"/>
</dbReference>
<dbReference type="Proteomes" id="UP000030003">
    <property type="component" value="Unassembled WGS sequence"/>
</dbReference>
<accession>A0A0A0M5F0</accession>
<evidence type="ECO:0000313" key="4">
    <source>
        <dbReference type="EMBL" id="KGO98310.1"/>
    </source>
</evidence>
<dbReference type="InterPro" id="IPR001647">
    <property type="entry name" value="HTH_TetR"/>
</dbReference>
<keyword evidence="1 2" id="KW-0238">DNA-binding</keyword>
<reference evidence="4 5" key="1">
    <citation type="submission" date="2013-08" db="EMBL/GenBank/DDBJ databases">
        <title>Genomic analysis of Lysobacter defluvii.</title>
        <authorList>
            <person name="Wang Q."/>
            <person name="Wang G."/>
        </authorList>
    </citation>
    <scope>NUCLEOTIDE SEQUENCE [LARGE SCALE GENOMIC DNA]</scope>
    <source>
        <strain evidence="4 5">IMMIB APB-9</strain>
    </source>
</reference>
<dbReference type="STRING" id="1385515.GCA_000423325_02301"/>
<dbReference type="Gene3D" id="1.10.357.10">
    <property type="entry name" value="Tetracycline Repressor, domain 2"/>
    <property type="match status" value="1"/>
</dbReference>
<dbReference type="InterPro" id="IPR036271">
    <property type="entry name" value="Tet_transcr_reg_TetR-rel_C_sf"/>
</dbReference>
<dbReference type="PRINTS" id="PR00455">
    <property type="entry name" value="HTHTETR"/>
</dbReference>
<dbReference type="Pfam" id="PF00440">
    <property type="entry name" value="TetR_N"/>
    <property type="match status" value="1"/>
</dbReference>
<evidence type="ECO:0000256" key="1">
    <source>
        <dbReference type="ARBA" id="ARBA00023125"/>
    </source>
</evidence>
<dbReference type="eggNOG" id="COG1309">
    <property type="taxonomic scope" value="Bacteria"/>
</dbReference>
<dbReference type="GO" id="GO:0003700">
    <property type="term" value="F:DNA-binding transcription factor activity"/>
    <property type="evidence" value="ECO:0007669"/>
    <property type="project" value="TreeGrafter"/>
</dbReference>
<dbReference type="SUPFAM" id="SSF48498">
    <property type="entry name" value="Tetracyclin repressor-like, C-terminal domain"/>
    <property type="match status" value="1"/>
</dbReference>
<gene>
    <name evidence="4" type="ORF">N791_03360</name>
</gene>
<evidence type="ECO:0000259" key="3">
    <source>
        <dbReference type="PROSITE" id="PS50977"/>
    </source>
</evidence>
<evidence type="ECO:0000313" key="5">
    <source>
        <dbReference type="Proteomes" id="UP000030003"/>
    </source>
</evidence>
<dbReference type="RefSeq" id="WP_052106798.1">
    <property type="nucleotide sequence ID" value="NZ_AUHT01000011.1"/>
</dbReference>
<sequence length="207" mass="22870">MNTNDPGCRARERAEAQRDRILDAARQCFTEHGFHAATIANIAETAQVSAGLIYRYFENKNAIVLAIIDRQLRQARRDIAALQTGMDAGDLVPRLARLWQKNEPGDLDPVLFLEMSAEASRNTEIAEALRQADRISADDFRGWLEGVAHSQGARPSPAELRVRGIAMRSLIAGLAVYIVRDPGTDPDDLRAALEKVVPALLRFDPAE</sequence>
<dbReference type="PROSITE" id="PS50977">
    <property type="entry name" value="HTH_TETR_2"/>
    <property type="match status" value="1"/>
</dbReference>
<dbReference type="EMBL" id="AVBH01000098">
    <property type="protein sequence ID" value="KGO98310.1"/>
    <property type="molecule type" value="Genomic_DNA"/>
</dbReference>
<feature type="domain" description="HTH tetR-type" evidence="3">
    <location>
        <begin position="15"/>
        <end position="75"/>
    </location>
</feature>
<keyword evidence="5" id="KW-1185">Reference proteome</keyword>
<proteinExistence type="predicted"/>
<dbReference type="InterPro" id="IPR050109">
    <property type="entry name" value="HTH-type_TetR-like_transc_reg"/>
</dbReference>
<dbReference type="PROSITE" id="PS01081">
    <property type="entry name" value="HTH_TETR_1"/>
    <property type="match status" value="1"/>
</dbReference>
<name>A0A0A0M5F0_9GAMM</name>
<dbReference type="InterPro" id="IPR009057">
    <property type="entry name" value="Homeodomain-like_sf"/>
</dbReference>
<evidence type="ECO:0000256" key="2">
    <source>
        <dbReference type="PROSITE-ProRule" id="PRU00335"/>
    </source>
</evidence>
<dbReference type="PANTHER" id="PTHR30055">
    <property type="entry name" value="HTH-TYPE TRANSCRIPTIONAL REGULATOR RUTR"/>
    <property type="match status" value="1"/>
</dbReference>